<sequence length="215" mass="25423">MRKYMFLIMAIFSVNVFAGVITEKELNSDESSEYIYRVNKHDIFKCKNGDCDLIYNDSNNYCQNLSSLQDELEADIRARWICPKVYAFSELYKKYKIRLGDNPVFSDYILNLYRIMENSNYSILENNIRIDNFSLQVGMSPDAFFIPADVNDVIKSVVIKFDKQGFVTEEYYVMENGDDIFRSYKYKDSRVIEIATKKINNRKVIYKSISYFNYD</sequence>
<name>A0ABP2NYI3_HAEPA</name>
<protein>
    <submittedName>
        <fullName evidence="2">Uncharacterized protein</fullName>
    </submittedName>
</protein>
<keyword evidence="3" id="KW-1185">Reference proteome</keyword>
<organism evidence="2 3">
    <name type="scientific">Haemophilus parainfluenzae HK2019</name>
    <dbReference type="NCBI Taxonomy" id="1095746"/>
    <lineage>
        <taxon>Bacteria</taxon>
        <taxon>Pseudomonadati</taxon>
        <taxon>Pseudomonadota</taxon>
        <taxon>Gammaproteobacteria</taxon>
        <taxon>Pasteurellales</taxon>
        <taxon>Pasteurellaceae</taxon>
        <taxon>Haemophilus</taxon>
    </lineage>
</organism>
<dbReference type="EMBL" id="AJTC01000014">
    <property type="protein sequence ID" value="EIJ30788.1"/>
    <property type="molecule type" value="Genomic_DNA"/>
</dbReference>
<feature type="chain" id="PRO_5045871334" evidence="1">
    <location>
        <begin position="19"/>
        <end position="215"/>
    </location>
</feature>
<reference evidence="2 3" key="1">
    <citation type="submission" date="2012-04" db="EMBL/GenBank/DDBJ databases">
        <authorList>
            <person name="Durkin A.S."/>
            <person name="McCorrison J."/>
            <person name="Torralba M."/>
            <person name="Gillis M."/>
            <person name="Methe B."/>
            <person name="Sutton G."/>
            <person name="Nelson K.E."/>
        </authorList>
    </citation>
    <scope>NUCLEOTIDE SEQUENCE [LARGE SCALE GENOMIC DNA]</scope>
    <source>
        <strain evidence="2 3">HK2019</strain>
    </source>
</reference>
<proteinExistence type="predicted"/>
<feature type="signal peptide" evidence="1">
    <location>
        <begin position="1"/>
        <end position="18"/>
    </location>
</feature>
<comment type="caution">
    <text evidence="2">The sequence shown here is derived from an EMBL/GenBank/DDBJ whole genome shotgun (WGS) entry which is preliminary data.</text>
</comment>
<gene>
    <name evidence="2" type="ORF">HMPREF1119_2058</name>
</gene>
<dbReference type="RefSeq" id="WP_005699577.1">
    <property type="nucleotide sequence ID" value="NZ_AJTC01000014.1"/>
</dbReference>
<evidence type="ECO:0000256" key="1">
    <source>
        <dbReference type="SAM" id="SignalP"/>
    </source>
</evidence>
<evidence type="ECO:0000313" key="2">
    <source>
        <dbReference type="EMBL" id="EIJ30788.1"/>
    </source>
</evidence>
<keyword evidence="1" id="KW-0732">Signal</keyword>
<dbReference type="Proteomes" id="UP000003778">
    <property type="component" value="Unassembled WGS sequence"/>
</dbReference>
<accession>A0ABP2NYI3</accession>
<evidence type="ECO:0000313" key="3">
    <source>
        <dbReference type="Proteomes" id="UP000003778"/>
    </source>
</evidence>